<gene>
    <name evidence="2" type="ORF">LR394_10280</name>
</gene>
<evidence type="ECO:0000313" key="2">
    <source>
        <dbReference type="EMBL" id="MCD5311287.1"/>
    </source>
</evidence>
<feature type="domain" description="NodB homology" evidence="1">
    <location>
        <begin position="377"/>
        <end position="545"/>
    </location>
</feature>
<sequence>MSVFFSVIVPSYNGLATLGRTLQSLEQQTYPAERFEVIVVDDGSAQDLSPVVRPFRARYRRLPVNRGVAAARNAGLELAVGDVVVGLDDDCVADPDWLRELAKGFRSTDVVGAGGVLRATVSRTNPMARYLAAKESGTPPLSSSSPGHSLGTRLLSYLRQNRTAPPAPGEIVEVAEIYGGNAAFRTDVLRSVGGWDETMSGVEDTDLCRRIKLRRPGARLVSVAGAVVAHEPHMTALRMVRRALRRGPVTLAYYRRNGFVPPIFPTPFVVLLGTLGLAWFDRHLWIAAPLYALLTPQLLYPWWAHRAWQSRRPHPLLYPYLQLLEESAVVAGLLRGYLQRKPRVAGYAPLRSWLTRTVTMRRIGVTDAEKHAHQEGPEVWLTFDDHGSPEQVERVLQILAEHQVRAMFFLVGDWAEQHPGLLAEISRAGHVLGNHTYSHQDLIALPPTQREEEILKGVPGRLLRPPMGRYNNEVRALAHDKGYQIAYWSVDSDDWQGVSEDYIHAKVVREARPGSVILFHLHAENTLNVLPRVIAGLRARNLVLAAGLEATIAEGSP</sequence>
<dbReference type="InterPro" id="IPR002509">
    <property type="entry name" value="NODB_dom"/>
</dbReference>
<keyword evidence="2" id="KW-0808">Transferase</keyword>
<dbReference type="InterPro" id="IPR050248">
    <property type="entry name" value="Polysacc_deacetylase_ArnD"/>
</dbReference>
<dbReference type="CDD" id="cd06423">
    <property type="entry name" value="CESA_like"/>
    <property type="match status" value="1"/>
</dbReference>
<dbReference type="EC" id="2.4.-.-" evidence="2"/>
<evidence type="ECO:0000259" key="1">
    <source>
        <dbReference type="PROSITE" id="PS51677"/>
    </source>
</evidence>
<reference evidence="2" key="1">
    <citation type="submission" date="2021-11" db="EMBL/GenBank/DDBJ databases">
        <title>Streptomyces corallinus and Kineosporia corallina sp. nov., two new coral-derived marine actinobacteria.</title>
        <authorList>
            <person name="Buangrab K."/>
            <person name="Sutthacheep M."/>
            <person name="Yeemin T."/>
            <person name="Harunari E."/>
            <person name="Igarashi Y."/>
            <person name="Sripreechasak P."/>
            <person name="Kanchanasin P."/>
            <person name="Tanasupawat S."/>
            <person name="Phongsopitanun W."/>
        </authorList>
    </citation>
    <scope>NUCLEOTIDE SEQUENCE</scope>
    <source>
        <strain evidence="2">JCM 31032</strain>
    </source>
</reference>
<name>A0A9X1NAB9_9ACTN</name>
<keyword evidence="2" id="KW-0328">Glycosyltransferase</keyword>
<keyword evidence="3" id="KW-1185">Reference proteome</keyword>
<dbReference type="PROSITE" id="PS51677">
    <property type="entry name" value="NODB"/>
    <property type="match status" value="1"/>
</dbReference>
<dbReference type="SUPFAM" id="SSF53448">
    <property type="entry name" value="Nucleotide-diphospho-sugar transferases"/>
    <property type="match status" value="1"/>
</dbReference>
<dbReference type="GO" id="GO:0005975">
    <property type="term" value="P:carbohydrate metabolic process"/>
    <property type="evidence" value="ECO:0007669"/>
    <property type="project" value="InterPro"/>
</dbReference>
<dbReference type="SUPFAM" id="SSF88713">
    <property type="entry name" value="Glycoside hydrolase/deacetylase"/>
    <property type="match status" value="1"/>
</dbReference>
<comment type="caution">
    <text evidence="2">The sequence shown here is derived from an EMBL/GenBank/DDBJ whole genome shotgun (WGS) entry which is preliminary data.</text>
</comment>
<dbReference type="Pfam" id="PF01522">
    <property type="entry name" value="Polysacc_deac_1"/>
    <property type="match status" value="1"/>
</dbReference>
<dbReference type="RefSeq" id="WP_231440465.1">
    <property type="nucleotide sequence ID" value="NZ_JAJOMB010000004.1"/>
</dbReference>
<organism evidence="2 3">
    <name type="scientific">Kineosporia babensis</name>
    <dbReference type="NCBI Taxonomy" id="499548"/>
    <lineage>
        <taxon>Bacteria</taxon>
        <taxon>Bacillati</taxon>
        <taxon>Actinomycetota</taxon>
        <taxon>Actinomycetes</taxon>
        <taxon>Kineosporiales</taxon>
        <taxon>Kineosporiaceae</taxon>
        <taxon>Kineosporia</taxon>
    </lineage>
</organism>
<dbReference type="GO" id="GO:0016757">
    <property type="term" value="F:glycosyltransferase activity"/>
    <property type="evidence" value="ECO:0007669"/>
    <property type="project" value="UniProtKB-KW"/>
</dbReference>
<dbReference type="PANTHER" id="PTHR10587">
    <property type="entry name" value="GLYCOSYL TRANSFERASE-RELATED"/>
    <property type="match status" value="1"/>
</dbReference>
<dbReference type="Proteomes" id="UP001138997">
    <property type="component" value="Unassembled WGS sequence"/>
</dbReference>
<dbReference type="Gene3D" id="3.90.550.10">
    <property type="entry name" value="Spore Coat Polysaccharide Biosynthesis Protein SpsA, Chain A"/>
    <property type="match status" value="1"/>
</dbReference>
<dbReference type="AlphaFoldDB" id="A0A9X1NAB9"/>
<dbReference type="GO" id="GO:0016810">
    <property type="term" value="F:hydrolase activity, acting on carbon-nitrogen (but not peptide) bonds"/>
    <property type="evidence" value="ECO:0007669"/>
    <property type="project" value="InterPro"/>
</dbReference>
<dbReference type="InterPro" id="IPR001173">
    <property type="entry name" value="Glyco_trans_2-like"/>
</dbReference>
<dbReference type="InterPro" id="IPR011330">
    <property type="entry name" value="Glyco_hydro/deAcase_b/a-brl"/>
</dbReference>
<dbReference type="EMBL" id="JAJOMB010000004">
    <property type="protein sequence ID" value="MCD5311287.1"/>
    <property type="molecule type" value="Genomic_DNA"/>
</dbReference>
<accession>A0A9X1NAB9</accession>
<proteinExistence type="predicted"/>
<dbReference type="Gene3D" id="3.20.20.370">
    <property type="entry name" value="Glycoside hydrolase/deacetylase"/>
    <property type="match status" value="1"/>
</dbReference>
<evidence type="ECO:0000313" key="3">
    <source>
        <dbReference type="Proteomes" id="UP001138997"/>
    </source>
</evidence>
<dbReference type="CDD" id="cd10917">
    <property type="entry name" value="CE4_NodB_like_6s_7s"/>
    <property type="match status" value="1"/>
</dbReference>
<dbReference type="Pfam" id="PF00535">
    <property type="entry name" value="Glycos_transf_2"/>
    <property type="match status" value="1"/>
</dbReference>
<dbReference type="InterPro" id="IPR029044">
    <property type="entry name" value="Nucleotide-diphossugar_trans"/>
</dbReference>
<protein>
    <submittedName>
        <fullName evidence="2">Glycosyltransferase</fullName>
        <ecNumber evidence="2">2.4.-.-</ecNumber>
    </submittedName>
</protein>